<feature type="compositionally biased region" description="Basic and acidic residues" evidence="8">
    <location>
        <begin position="295"/>
        <end position="314"/>
    </location>
</feature>
<keyword evidence="4" id="KW-0378">Hydrolase</keyword>
<dbReference type="PANTHER" id="PTHR43248:SF3">
    <property type="entry name" value="AB HYDROLASE-1 DOMAIN-CONTAINING PROTEIN"/>
    <property type="match status" value="1"/>
</dbReference>
<reference evidence="11" key="2">
    <citation type="submission" date="2020-02" db="EMBL/GenBank/DDBJ databases">
        <authorList>
            <person name="Studholme D.J."/>
        </authorList>
    </citation>
    <scope>NUCLEOTIDE SEQUENCE</scope>
    <source>
        <strain evidence="11">00238/432</strain>
    </source>
</reference>
<keyword evidence="7" id="KW-0325">Glycoprotein</keyword>
<dbReference type="InterPro" id="IPR017978">
    <property type="entry name" value="GPCR_3_C"/>
</dbReference>
<evidence type="ECO:0000256" key="5">
    <source>
        <dbReference type="ARBA" id="ARBA00022989"/>
    </source>
</evidence>
<evidence type="ECO:0000313" key="12">
    <source>
        <dbReference type="Proteomes" id="UP000702964"/>
    </source>
</evidence>
<evidence type="ECO:0000256" key="7">
    <source>
        <dbReference type="ARBA" id="ARBA00023180"/>
    </source>
</evidence>
<reference evidence="11" key="1">
    <citation type="journal article" date="2015" name="Genom Data">
        <title>Draft genome sequences of Phytophthora kernoviae and Phytophthora ramorum lineage EU2 from Scotland.</title>
        <authorList>
            <person name="Sambles C."/>
            <person name="Schlenzig A."/>
            <person name="O'Neill P."/>
            <person name="Grant M."/>
            <person name="Studholme D.J."/>
        </authorList>
    </citation>
    <scope>NUCLEOTIDE SEQUENCE</scope>
    <source>
        <strain evidence="11">00238/432</strain>
    </source>
</reference>
<feature type="transmembrane region" description="Helical" evidence="9">
    <location>
        <begin position="51"/>
        <end position="70"/>
    </location>
</feature>
<evidence type="ECO:0000256" key="9">
    <source>
        <dbReference type="SAM" id="Phobius"/>
    </source>
</evidence>
<dbReference type="GO" id="GO:0016787">
    <property type="term" value="F:hydrolase activity"/>
    <property type="evidence" value="ECO:0007669"/>
    <property type="project" value="UniProtKB-KW"/>
</dbReference>
<keyword evidence="6 9" id="KW-0472">Membrane</keyword>
<feature type="domain" description="G-protein coupled receptors family 3 profile" evidence="10">
    <location>
        <begin position="1"/>
        <end position="234"/>
    </location>
</feature>
<dbReference type="InterPro" id="IPR029058">
    <property type="entry name" value="AB_hydrolase_fold"/>
</dbReference>
<dbReference type="Pfam" id="PF00003">
    <property type="entry name" value="7tm_3"/>
    <property type="match status" value="1"/>
</dbReference>
<gene>
    <name evidence="11" type="ORF">G195_004469</name>
</gene>
<keyword evidence="5 9" id="KW-1133">Transmembrane helix</keyword>
<dbReference type="PANTHER" id="PTHR43248">
    <property type="entry name" value="2-SUCCINYL-6-HYDROXY-2,4-CYCLOHEXADIENE-1-CARBOXYLATE SYNTHASE"/>
    <property type="match status" value="1"/>
</dbReference>
<comment type="subcellular location">
    <subcellularLocation>
        <location evidence="1">Membrane</location>
        <topology evidence="1">Multi-pass membrane protein</topology>
    </subcellularLocation>
</comment>
<feature type="region of interest" description="Disordered" evidence="8">
    <location>
        <begin position="246"/>
        <end position="314"/>
    </location>
</feature>
<dbReference type="CDD" id="cd15047">
    <property type="entry name" value="7tmC_GABA-B-like"/>
    <property type="match status" value="1"/>
</dbReference>
<dbReference type="InterPro" id="IPR051601">
    <property type="entry name" value="Serine_prot/Carboxylest_S33"/>
</dbReference>
<dbReference type="PRINTS" id="PR00248">
    <property type="entry name" value="GPCRMGR"/>
</dbReference>
<dbReference type="PROSITE" id="PS50259">
    <property type="entry name" value="G_PROTEIN_RECEP_F3_4"/>
    <property type="match status" value="1"/>
</dbReference>
<protein>
    <recommendedName>
        <fullName evidence="10">G-protein coupled receptors family 3 profile domain-containing protein</fullName>
    </recommendedName>
</protein>
<dbReference type="SUPFAM" id="SSF53474">
    <property type="entry name" value="alpha/beta-Hydrolases"/>
    <property type="match status" value="1"/>
</dbReference>
<dbReference type="AlphaFoldDB" id="A0A8J4SK90"/>
<dbReference type="InterPro" id="IPR000337">
    <property type="entry name" value="GPCR_3"/>
</dbReference>
<evidence type="ECO:0000256" key="3">
    <source>
        <dbReference type="ARBA" id="ARBA00022692"/>
    </source>
</evidence>
<dbReference type="EMBL" id="AOFI03000074">
    <property type="protein sequence ID" value="KAF4322323.1"/>
    <property type="molecule type" value="Genomic_DNA"/>
</dbReference>
<dbReference type="GO" id="GO:0004930">
    <property type="term" value="F:G protein-coupled receptor activity"/>
    <property type="evidence" value="ECO:0007669"/>
    <property type="project" value="InterPro"/>
</dbReference>
<dbReference type="GO" id="GO:0016020">
    <property type="term" value="C:membrane"/>
    <property type="evidence" value="ECO:0007669"/>
    <property type="project" value="UniProtKB-SubCell"/>
</dbReference>
<evidence type="ECO:0000259" key="10">
    <source>
        <dbReference type="PROSITE" id="PS50259"/>
    </source>
</evidence>
<dbReference type="InterPro" id="IPR000073">
    <property type="entry name" value="AB_hydrolase_1"/>
</dbReference>
<evidence type="ECO:0000313" key="11">
    <source>
        <dbReference type="EMBL" id="KAF4322323.1"/>
    </source>
</evidence>
<dbReference type="Pfam" id="PF12697">
    <property type="entry name" value="Abhydrolase_6"/>
    <property type="match status" value="1"/>
</dbReference>
<keyword evidence="3 9" id="KW-0812">Transmembrane</keyword>
<evidence type="ECO:0000256" key="8">
    <source>
        <dbReference type="SAM" id="MobiDB-lite"/>
    </source>
</evidence>
<feature type="transmembrane region" description="Helical" evidence="9">
    <location>
        <begin position="209"/>
        <end position="231"/>
    </location>
</feature>
<feature type="transmembrane region" description="Helical" evidence="9">
    <location>
        <begin position="180"/>
        <end position="203"/>
    </location>
</feature>
<dbReference type="PRINTS" id="PR01176">
    <property type="entry name" value="GABABRECEPTR"/>
</dbReference>
<organism evidence="11 12">
    <name type="scientific">Phytophthora kernoviae 00238/432</name>
    <dbReference type="NCBI Taxonomy" id="1284355"/>
    <lineage>
        <taxon>Eukaryota</taxon>
        <taxon>Sar</taxon>
        <taxon>Stramenopiles</taxon>
        <taxon>Oomycota</taxon>
        <taxon>Peronosporomycetes</taxon>
        <taxon>Peronosporales</taxon>
        <taxon>Peronosporaceae</taxon>
        <taxon>Phytophthora</taxon>
    </lineage>
</organism>
<proteinExistence type="inferred from homology"/>
<name>A0A8J4SK90_9STRA</name>
<evidence type="ECO:0000256" key="1">
    <source>
        <dbReference type="ARBA" id="ARBA00004141"/>
    </source>
</evidence>
<evidence type="ECO:0000256" key="4">
    <source>
        <dbReference type="ARBA" id="ARBA00022801"/>
    </source>
</evidence>
<comment type="similarity">
    <text evidence="2">Belongs to the peptidase S33 family.</text>
</comment>
<evidence type="ECO:0000256" key="6">
    <source>
        <dbReference type="ARBA" id="ARBA00023136"/>
    </source>
</evidence>
<dbReference type="Proteomes" id="UP000702964">
    <property type="component" value="Unassembled WGS sequence"/>
</dbReference>
<dbReference type="Gene3D" id="3.40.50.1820">
    <property type="entry name" value="alpha/beta hydrolase"/>
    <property type="match status" value="1"/>
</dbReference>
<feature type="transmembrane region" description="Helical" evidence="9">
    <location>
        <begin position="21"/>
        <end position="39"/>
    </location>
</feature>
<feature type="transmembrane region" description="Helical" evidence="9">
    <location>
        <begin position="91"/>
        <end position="112"/>
    </location>
</feature>
<feature type="transmembrane region" description="Helical" evidence="9">
    <location>
        <begin position="146"/>
        <end position="168"/>
    </location>
</feature>
<sequence>MLIDSFVVYHREKPIIKRSQYQFLVTMLLGGVLMCYAAVMYSGSPSHVVCALRPAMVSMAFTLIFGSLVVKSMRVYRVFLSSSLKRVVLSAGTMMKVLATFLVVDIVILLMWELVSPSKATFKAEMVAEIGGLEVDRLYCESSSSIFVGLLFFWKAVMLFGGLYLSILIRKVSSDFQESVWIFASAVVVLFSSLLLLPMGYLVTLAASVFFLFFTFILLSVTSLVIGLMLVPKILCLHEIASEAKNSRPTTKSKRTRDKGHSSESEDGMQVTPLRSRGRSKSSRSSRNEGGATKQYDETVKKDRGNKKDKNGIKKDGIRVSVPVSMKKFSAKVGVNIQPLGVELQLGGSVAMARREKSTLSYRVFEDSSSGKEPTKTALVMHGILGNKLNWRTFSQKLTKANPNWRFICLDLRGHGDSPSFSEPHNLEACANDVFKLAAHLKVEPTAVLGHSFGGKVALTYLQQCMKQSRALPSQVWILDSLPGTGETDYASRDLTNSIETILPVVKQIPLPIQSKAQLIKDLQAKGVALGEAQWLTTNLRLTSKSPELYEWKMDVDVIEQLFRSFLTTDLWPVVEDPPASEGKDVEIHFVHADRNNMWTPDLLDRLDAQVENQVYHHLLQKSGHWVHIDNPVGLMQIIQSNMLE</sequence>
<comment type="caution">
    <text evidence="11">The sequence shown here is derived from an EMBL/GenBank/DDBJ whole genome shotgun (WGS) entry which is preliminary data.</text>
</comment>
<accession>A0A8J4SK90</accession>
<evidence type="ECO:0000256" key="2">
    <source>
        <dbReference type="ARBA" id="ARBA00010088"/>
    </source>
</evidence>